<dbReference type="EMBL" id="UINC01001390">
    <property type="protein sequence ID" value="SUZ79526.1"/>
    <property type="molecule type" value="Genomic_DNA"/>
</dbReference>
<feature type="domain" description="Glucose-methanol-choline oxidoreductase N-terminal" evidence="5">
    <location>
        <begin position="257"/>
        <end position="271"/>
    </location>
</feature>
<dbReference type="PANTHER" id="PTHR11552">
    <property type="entry name" value="GLUCOSE-METHANOL-CHOLINE GMC OXIDOREDUCTASE"/>
    <property type="match status" value="1"/>
</dbReference>
<dbReference type="InterPro" id="IPR000172">
    <property type="entry name" value="GMC_OxRdtase_N"/>
</dbReference>
<dbReference type="SUPFAM" id="SSF51905">
    <property type="entry name" value="FAD/NAD(P)-binding domain"/>
    <property type="match status" value="1"/>
</dbReference>
<reference evidence="6" key="1">
    <citation type="submission" date="2018-05" db="EMBL/GenBank/DDBJ databases">
        <authorList>
            <person name="Lanie J.A."/>
            <person name="Ng W.-L."/>
            <person name="Kazmierczak K.M."/>
            <person name="Andrzejewski T.M."/>
            <person name="Davidsen T.M."/>
            <person name="Wayne K.J."/>
            <person name="Tettelin H."/>
            <person name="Glass J.I."/>
            <person name="Rusch D."/>
            <person name="Podicherti R."/>
            <person name="Tsui H.-C.T."/>
            <person name="Winkler M.E."/>
        </authorList>
    </citation>
    <scope>NUCLEOTIDE SEQUENCE</scope>
</reference>
<dbReference type="PROSITE" id="PS00624">
    <property type="entry name" value="GMC_OXRED_2"/>
    <property type="match status" value="1"/>
</dbReference>
<protein>
    <recommendedName>
        <fullName evidence="5">Glucose-methanol-choline oxidoreductase N-terminal domain-containing protein</fullName>
    </recommendedName>
</protein>
<organism evidence="6">
    <name type="scientific">marine metagenome</name>
    <dbReference type="NCBI Taxonomy" id="408172"/>
    <lineage>
        <taxon>unclassified sequences</taxon>
        <taxon>metagenomes</taxon>
        <taxon>ecological metagenomes</taxon>
    </lineage>
</organism>
<evidence type="ECO:0000313" key="6">
    <source>
        <dbReference type="EMBL" id="SUZ79526.1"/>
    </source>
</evidence>
<evidence type="ECO:0000256" key="3">
    <source>
        <dbReference type="ARBA" id="ARBA00022630"/>
    </source>
</evidence>
<dbReference type="GO" id="GO:0050660">
    <property type="term" value="F:flavin adenine dinucleotide binding"/>
    <property type="evidence" value="ECO:0007669"/>
    <property type="project" value="InterPro"/>
</dbReference>
<proteinExistence type="inferred from homology"/>
<sequence length="513" mass="55870">MKYDIIIIGAGSAGCVLASRLSEDSNKSILLLEAGPDYPDFERYPDDLKFGYDQTASAVDAPHNWSFQGNTTSFQTEPMPVPRGKVVGGSSAINGQVLLRGIPEDYDGWAALGNDQWGFTDVLPYLRKLETDTDIHDDFHGTEGPIPVRRFKQETWLPAQNAFYAACRADGYPHDPDMNHPESGGVGPIPMNNPNGIRMSTSLTFLAAARHRLNVTIKANVTVNKILFEGNRAIGAQVESGGETFTVEGEQIILSSGAIGSPQLLMLSGVGPADKLDQLGIPLTLNVPGVGQNLRDHPNIRVPIEVNDDFPLNPNDPRSQVALRYTATGSDLRNDIQIMASSFSSPISGDPLEAEGIRFTCILELAYGSGNLTIMSTDPNVQPQLNYNYFQDPRDLSRMREAVRKCVGFLEHPDYTDIVKNILDPMPSDLESDDALDDWLKGSVTTSQHISGTCKMGPDSDPMAVVDQYGNVKGLENLKVADASIMPNCIRANTNCTTIMIGERVADWINQGQ</sequence>
<evidence type="ECO:0000256" key="1">
    <source>
        <dbReference type="ARBA" id="ARBA00001974"/>
    </source>
</evidence>
<dbReference type="Pfam" id="PF05199">
    <property type="entry name" value="GMC_oxred_C"/>
    <property type="match status" value="1"/>
</dbReference>
<dbReference type="Gene3D" id="3.50.50.60">
    <property type="entry name" value="FAD/NAD(P)-binding domain"/>
    <property type="match status" value="1"/>
</dbReference>
<keyword evidence="4" id="KW-0274">FAD</keyword>
<evidence type="ECO:0000256" key="4">
    <source>
        <dbReference type="ARBA" id="ARBA00022827"/>
    </source>
</evidence>
<dbReference type="NCBIfam" id="TIGR03970">
    <property type="entry name" value="Rv0697"/>
    <property type="match status" value="1"/>
</dbReference>
<dbReference type="InterPro" id="IPR023978">
    <property type="entry name" value="GMC_oxidoreductase_bact"/>
</dbReference>
<evidence type="ECO:0000256" key="2">
    <source>
        <dbReference type="ARBA" id="ARBA00010790"/>
    </source>
</evidence>
<dbReference type="PANTHER" id="PTHR11552:SF147">
    <property type="entry name" value="CHOLINE DEHYDROGENASE, MITOCHONDRIAL"/>
    <property type="match status" value="1"/>
</dbReference>
<dbReference type="PROSITE" id="PS51257">
    <property type="entry name" value="PROKAR_LIPOPROTEIN"/>
    <property type="match status" value="1"/>
</dbReference>
<dbReference type="SUPFAM" id="SSF54373">
    <property type="entry name" value="FAD-linked reductases, C-terminal domain"/>
    <property type="match status" value="1"/>
</dbReference>
<dbReference type="InterPro" id="IPR012132">
    <property type="entry name" value="GMC_OxRdtase"/>
</dbReference>
<dbReference type="AlphaFoldDB" id="A0A381QJK9"/>
<dbReference type="GO" id="GO:0016614">
    <property type="term" value="F:oxidoreductase activity, acting on CH-OH group of donors"/>
    <property type="evidence" value="ECO:0007669"/>
    <property type="project" value="InterPro"/>
</dbReference>
<dbReference type="PIRSF" id="PIRSF000137">
    <property type="entry name" value="Alcohol_oxidase"/>
    <property type="match status" value="1"/>
</dbReference>
<comment type="similarity">
    <text evidence="2">Belongs to the GMC oxidoreductase family.</text>
</comment>
<accession>A0A381QJK9</accession>
<dbReference type="Pfam" id="PF00732">
    <property type="entry name" value="GMC_oxred_N"/>
    <property type="match status" value="1"/>
</dbReference>
<evidence type="ECO:0000259" key="5">
    <source>
        <dbReference type="PROSITE" id="PS00624"/>
    </source>
</evidence>
<comment type="cofactor">
    <cofactor evidence="1">
        <name>FAD</name>
        <dbReference type="ChEBI" id="CHEBI:57692"/>
    </cofactor>
</comment>
<name>A0A381QJK9_9ZZZZ</name>
<dbReference type="Gene3D" id="3.30.410.40">
    <property type="match status" value="1"/>
</dbReference>
<gene>
    <name evidence="6" type="ORF">METZ01_LOCUS32380</name>
</gene>
<dbReference type="InterPro" id="IPR007867">
    <property type="entry name" value="GMC_OxRtase_C"/>
</dbReference>
<dbReference type="InterPro" id="IPR036188">
    <property type="entry name" value="FAD/NAD-bd_sf"/>
</dbReference>
<keyword evidence="3" id="KW-0285">Flavoprotein</keyword>